<name>A0AAP0K3J5_9MAGN</name>
<evidence type="ECO:0000313" key="2">
    <source>
        <dbReference type="Proteomes" id="UP001417504"/>
    </source>
</evidence>
<accession>A0AAP0K3J5</accession>
<dbReference type="AlphaFoldDB" id="A0AAP0K3J5"/>
<dbReference type="InterPro" id="IPR038765">
    <property type="entry name" value="Papain-like_cys_pep_sf"/>
</dbReference>
<dbReference type="EMBL" id="JBBNAE010000002">
    <property type="protein sequence ID" value="KAK9144544.1"/>
    <property type="molecule type" value="Genomic_DNA"/>
</dbReference>
<comment type="caution">
    <text evidence="1">The sequence shown here is derived from an EMBL/GenBank/DDBJ whole genome shotgun (WGS) entry which is preliminary data.</text>
</comment>
<dbReference type="Proteomes" id="UP001417504">
    <property type="component" value="Unassembled WGS sequence"/>
</dbReference>
<sequence>MALLFMRRDVGANAKGSIGYITHQDIKSLCIAGIQNLAITFATFGSSPQTWHEFNDSRVIEVSEELALSQEAYILFYVRESSPWFATLMEDQKQSHDKLNPYSDVIACPSFYTPHEAFHTDEVSTLMEDQNSPRGVAPKQSCYCFSTFLRSI</sequence>
<keyword evidence="2" id="KW-1185">Reference proteome</keyword>
<protein>
    <submittedName>
        <fullName evidence="1">Uncharacterized protein</fullName>
    </submittedName>
</protein>
<dbReference type="SUPFAM" id="SSF54001">
    <property type="entry name" value="Cysteine proteinases"/>
    <property type="match status" value="1"/>
</dbReference>
<organism evidence="1 2">
    <name type="scientific">Stephania japonica</name>
    <dbReference type="NCBI Taxonomy" id="461633"/>
    <lineage>
        <taxon>Eukaryota</taxon>
        <taxon>Viridiplantae</taxon>
        <taxon>Streptophyta</taxon>
        <taxon>Embryophyta</taxon>
        <taxon>Tracheophyta</taxon>
        <taxon>Spermatophyta</taxon>
        <taxon>Magnoliopsida</taxon>
        <taxon>Ranunculales</taxon>
        <taxon>Menispermaceae</taxon>
        <taxon>Menispermoideae</taxon>
        <taxon>Cissampelideae</taxon>
        <taxon>Stephania</taxon>
    </lineage>
</organism>
<gene>
    <name evidence="1" type="ORF">Sjap_004447</name>
</gene>
<dbReference type="Gene3D" id="3.90.70.10">
    <property type="entry name" value="Cysteine proteinases"/>
    <property type="match status" value="1"/>
</dbReference>
<proteinExistence type="predicted"/>
<evidence type="ECO:0000313" key="1">
    <source>
        <dbReference type="EMBL" id="KAK9144544.1"/>
    </source>
</evidence>
<reference evidence="1 2" key="1">
    <citation type="submission" date="2024-01" db="EMBL/GenBank/DDBJ databases">
        <title>Genome assemblies of Stephania.</title>
        <authorList>
            <person name="Yang L."/>
        </authorList>
    </citation>
    <scope>NUCLEOTIDE SEQUENCE [LARGE SCALE GENOMIC DNA]</scope>
    <source>
        <strain evidence="1">QJT</strain>
        <tissue evidence="1">Leaf</tissue>
    </source>
</reference>